<dbReference type="InterPro" id="IPR005845">
    <property type="entry name" value="A-D-PHexomutase_a/b/a-II"/>
</dbReference>
<dbReference type="Pfam" id="PF02879">
    <property type="entry name" value="PGM_PMM_II"/>
    <property type="match status" value="1"/>
</dbReference>
<keyword evidence="8" id="KW-1185">Reference proteome</keyword>
<dbReference type="FunFam" id="3.40.120.10:FF:000010">
    <property type="entry name" value="phosphomannomutase/phosphoglucomutase isoform X1"/>
    <property type="match status" value="1"/>
</dbReference>
<comment type="cofactor">
    <cofactor evidence="2">
        <name>Mg(2+)</name>
        <dbReference type="ChEBI" id="CHEBI:18420"/>
    </cofactor>
</comment>
<dbReference type="Gene3D" id="3.40.120.10">
    <property type="entry name" value="Alpha-D-Glucose-1,6-Bisphosphate, subunit A, domain 3"/>
    <property type="match status" value="3"/>
</dbReference>
<name>A0A2U1LC23_ARTAN</name>
<dbReference type="AlphaFoldDB" id="A0A2U1LC23"/>
<protein>
    <recommendedName>
        <fullName evidence="3">phosphoglucomutase (alpha-D-glucose-1,6-bisphosphate-dependent)</fullName>
        <ecNumber evidence="3">5.4.2.2</ecNumber>
    </recommendedName>
</protein>
<evidence type="ECO:0000256" key="1">
    <source>
        <dbReference type="ARBA" id="ARBA00000443"/>
    </source>
</evidence>
<dbReference type="PANTHER" id="PTHR42946:SF2">
    <property type="entry name" value="PHOSPHOGLUCOMUTASE (ALPHA-D-GLUCOSE-1,6-BISPHOSPHATE-DEPENDENT)"/>
    <property type="match status" value="1"/>
</dbReference>
<dbReference type="SUPFAM" id="SSF53738">
    <property type="entry name" value="Phosphoglucomutase, first 3 domains"/>
    <property type="match status" value="3"/>
</dbReference>
<accession>A0A2U1LC23</accession>
<comment type="catalytic activity">
    <reaction evidence="1">
        <text>alpha-D-glucose 1-phosphate = alpha-D-glucose 6-phosphate</text>
        <dbReference type="Rhea" id="RHEA:23536"/>
        <dbReference type="ChEBI" id="CHEBI:58225"/>
        <dbReference type="ChEBI" id="CHEBI:58601"/>
        <dbReference type="EC" id="5.4.2.2"/>
    </reaction>
</comment>
<reference evidence="7 8" key="1">
    <citation type="journal article" date="2018" name="Mol. Plant">
        <title>The genome of Artemisia annua provides insight into the evolution of Asteraceae family and artemisinin biosynthesis.</title>
        <authorList>
            <person name="Shen Q."/>
            <person name="Zhang L."/>
            <person name="Liao Z."/>
            <person name="Wang S."/>
            <person name="Yan T."/>
            <person name="Shi P."/>
            <person name="Liu M."/>
            <person name="Fu X."/>
            <person name="Pan Q."/>
            <person name="Wang Y."/>
            <person name="Lv Z."/>
            <person name="Lu X."/>
            <person name="Zhang F."/>
            <person name="Jiang W."/>
            <person name="Ma Y."/>
            <person name="Chen M."/>
            <person name="Hao X."/>
            <person name="Li L."/>
            <person name="Tang Y."/>
            <person name="Lv G."/>
            <person name="Zhou Y."/>
            <person name="Sun X."/>
            <person name="Brodelius P.E."/>
            <person name="Rose J.K.C."/>
            <person name="Tang K."/>
        </authorList>
    </citation>
    <scope>NUCLEOTIDE SEQUENCE [LARGE SCALE GENOMIC DNA]</scope>
    <source>
        <strain evidence="8">cv. Huhao1</strain>
        <tissue evidence="7">Leaf</tissue>
    </source>
</reference>
<dbReference type="GO" id="GO:0004615">
    <property type="term" value="F:phosphomannomutase activity"/>
    <property type="evidence" value="ECO:0007669"/>
    <property type="project" value="TreeGrafter"/>
</dbReference>
<dbReference type="EC" id="5.4.2.2" evidence="3"/>
<gene>
    <name evidence="7" type="ORF">CTI12_AA507640</name>
</gene>
<dbReference type="InterPro" id="IPR005841">
    <property type="entry name" value="Alpha-D-phosphohexomutase_SF"/>
</dbReference>
<comment type="caution">
    <text evidence="7">The sequence shown here is derived from an EMBL/GenBank/DDBJ whole genome shotgun (WGS) entry which is preliminary data.</text>
</comment>
<dbReference type="Proteomes" id="UP000245207">
    <property type="component" value="Unassembled WGS sequence"/>
</dbReference>
<dbReference type="InterPro" id="IPR050060">
    <property type="entry name" value="Phosphoglucosamine_mutase"/>
</dbReference>
<feature type="domain" description="Alpha-D-phosphohexomutase alpha/beta/alpha" evidence="5">
    <location>
        <begin position="83"/>
        <end position="170"/>
    </location>
</feature>
<dbReference type="PANTHER" id="PTHR42946">
    <property type="entry name" value="PHOSPHOHEXOSE MUTASE"/>
    <property type="match status" value="1"/>
</dbReference>
<evidence type="ECO:0000256" key="4">
    <source>
        <dbReference type="ARBA" id="ARBA00022553"/>
    </source>
</evidence>
<keyword evidence="4" id="KW-0597">Phosphoprotein</keyword>
<evidence type="ECO:0000259" key="6">
    <source>
        <dbReference type="Pfam" id="PF02880"/>
    </source>
</evidence>
<evidence type="ECO:0000256" key="3">
    <source>
        <dbReference type="ARBA" id="ARBA00012728"/>
    </source>
</evidence>
<feature type="domain" description="Alpha-D-phosphohexomutase alpha/beta/alpha" evidence="6">
    <location>
        <begin position="174"/>
        <end position="274"/>
    </location>
</feature>
<dbReference type="InterPro" id="IPR005846">
    <property type="entry name" value="A-D-PHexomutase_a/b/a-III"/>
</dbReference>
<evidence type="ECO:0000313" key="7">
    <source>
        <dbReference type="EMBL" id="PWA46550.1"/>
    </source>
</evidence>
<dbReference type="PRINTS" id="PR00509">
    <property type="entry name" value="PGMPMM"/>
</dbReference>
<dbReference type="InterPro" id="IPR016055">
    <property type="entry name" value="A-D-PHexomutase_a/b/a-I/II/III"/>
</dbReference>
<dbReference type="GO" id="GO:0004614">
    <property type="term" value="F:phosphoglucomutase activity"/>
    <property type="evidence" value="ECO:0007669"/>
    <property type="project" value="UniProtKB-EC"/>
</dbReference>
<evidence type="ECO:0000313" key="8">
    <source>
        <dbReference type="Proteomes" id="UP000245207"/>
    </source>
</evidence>
<proteinExistence type="predicted"/>
<sequence>MTASHLPYTRNGLKFFTKKGGLTSSEVEEICDKAAYKYANRLTKVSTLLRTTPTRVDFMSVYAKHLRDIIKERVNHPQHYDTPLEGFQIIVNAGNGSGGFFTYEVLDKLGADTFGSLHLKPDGMFPNHIPNPEDKVAMSVTKTAVLETSADLGIVFDTDVDRSGVVDKEGNPINGDRLIALMSAIVLKEHPGSTIVTDARTSMALTRFITDRGGQHCLYRVGYRNVIDKGVQLNEDGIDAHLMMETSGHGALKENYFLDDGAYMVVKIIIEMVRMKLDGSNEGIGSLIKDLEDPLESIELRMDILSEPKDAKAKAIEIIETFKSYIEEGRLDGWELDACGDCWVSDGCLVDSNDTPAPVDAQMYRAKVSNEENGQYGWVHIRQSIHNPNIAVNMQSTVHGGCLSMARVFLDKYLIASGMDKVLDFSQIDKYAKES</sequence>
<dbReference type="EMBL" id="PKPP01010233">
    <property type="protein sequence ID" value="PWA46550.1"/>
    <property type="molecule type" value="Genomic_DNA"/>
</dbReference>
<dbReference type="OrthoDB" id="1743979at2759"/>
<organism evidence="7 8">
    <name type="scientific">Artemisia annua</name>
    <name type="common">Sweet wormwood</name>
    <dbReference type="NCBI Taxonomy" id="35608"/>
    <lineage>
        <taxon>Eukaryota</taxon>
        <taxon>Viridiplantae</taxon>
        <taxon>Streptophyta</taxon>
        <taxon>Embryophyta</taxon>
        <taxon>Tracheophyta</taxon>
        <taxon>Spermatophyta</taxon>
        <taxon>Magnoliopsida</taxon>
        <taxon>eudicotyledons</taxon>
        <taxon>Gunneridae</taxon>
        <taxon>Pentapetalae</taxon>
        <taxon>asterids</taxon>
        <taxon>campanulids</taxon>
        <taxon>Asterales</taxon>
        <taxon>Asteraceae</taxon>
        <taxon>Asteroideae</taxon>
        <taxon>Anthemideae</taxon>
        <taxon>Artemisiinae</taxon>
        <taxon>Artemisia</taxon>
    </lineage>
</organism>
<dbReference type="FunFam" id="3.40.120.10:FF:000014">
    <property type="entry name" value="Phosphomannomutase/phosphoglucomutase isoform B"/>
    <property type="match status" value="1"/>
</dbReference>
<dbReference type="GO" id="GO:0009570">
    <property type="term" value="C:chloroplast stroma"/>
    <property type="evidence" value="ECO:0007669"/>
    <property type="project" value="TreeGrafter"/>
</dbReference>
<evidence type="ECO:0000259" key="5">
    <source>
        <dbReference type="Pfam" id="PF02879"/>
    </source>
</evidence>
<dbReference type="GO" id="GO:0005975">
    <property type="term" value="P:carbohydrate metabolic process"/>
    <property type="evidence" value="ECO:0007669"/>
    <property type="project" value="InterPro"/>
</dbReference>
<dbReference type="Pfam" id="PF02880">
    <property type="entry name" value="PGM_PMM_III"/>
    <property type="match status" value="1"/>
</dbReference>
<evidence type="ECO:0000256" key="2">
    <source>
        <dbReference type="ARBA" id="ARBA00001946"/>
    </source>
</evidence>